<evidence type="ECO:0000256" key="2">
    <source>
        <dbReference type="ARBA" id="ARBA00023163"/>
    </source>
</evidence>
<proteinExistence type="predicted"/>
<keyword evidence="4" id="KW-0472">Membrane</keyword>
<dbReference type="InterPro" id="IPR041916">
    <property type="entry name" value="Anti_sigma_zinc_sf"/>
</dbReference>
<feature type="transmembrane region" description="Helical" evidence="4">
    <location>
        <begin position="183"/>
        <end position="205"/>
    </location>
</feature>
<keyword evidence="7" id="KW-1185">Reference proteome</keyword>
<evidence type="ECO:0000313" key="6">
    <source>
        <dbReference type="EMBL" id="MCK9876885.1"/>
    </source>
</evidence>
<dbReference type="Proteomes" id="UP001201873">
    <property type="component" value="Unassembled WGS sequence"/>
</dbReference>
<gene>
    <name evidence="6" type="ORF">MXD59_14025</name>
</gene>
<dbReference type="EMBL" id="JALKFT010000012">
    <property type="protein sequence ID" value="MCK9876885.1"/>
    <property type="molecule type" value="Genomic_DNA"/>
</dbReference>
<feature type="region of interest" description="Disordered" evidence="3">
    <location>
        <begin position="89"/>
        <end position="164"/>
    </location>
</feature>
<keyword evidence="4" id="KW-1133">Transmembrane helix</keyword>
<feature type="compositionally biased region" description="Gly residues" evidence="3">
    <location>
        <begin position="128"/>
        <end position="140"/>
    </location>
</feature>
<comment type="caution">
    <text evidence="6">The sequence shown here is derived from an EMBL/GenBank/DDBJ whole genome shotgun (WGS) entry which is preliminary data.</text>
</comment>
<protein>
    <submittedName>
        <fullName evidence="6">Zf-HC2 domain-containing protein</fullName>
    </submittedName>
</protein>
<dbReference type="InterPro" id="IPR027383">
    <property type="entry name" value="Znf_put"/>
</dbReference>
<reference evidence="6 7" key="1">
    <citation type="submission" date="2022-04" db="EMBL/GenBank/DDBJ databases">
        <title>Genome diversity in the genus Frankia.</title>
        <authorList>
            <person name="Carlos-Shanley C."/>
            <person name="Hahn D."/>
        </authorList>
    </citation>
    <scope>NUCLEOTIDE SEQUENCE [LARGE SCALE GENOMIC DNA]</scope>
    <source>
        <strain evidence="6 7">Ag45/Mut15</strain>
    </source>
</reference>
<evidence type="ECO:0000256" key="3">
    <source>
        <dbReference type="SAM" id="MobiDB-lite"/>
    </source>
</evidence>
<keyword evidence="4" id="KW-0812">Transmembrane</keyword>
<keyword evidence="1" id="KW-0805">Transcription regulation</keyword>
<name>A0ABT0JZB2_9ACTN</name>
<organism evidence="6 7">
    <name type="scientific">Frankia umida</name>
    <dbReference type="NCBI Taxonomy" id="573489"/>
    <lineage>
        <taxon>Bacteria</taxon>
        <taxon>Bacillati</taxon>
        <taxon>Actinomycetota</taxon>
        <taxon>Actinomycetes</taxon>
        <taxon>Frankiales</taxon>
        <taxon>Frankiaceae</taxon>
        <taxon>Frankia</taxon>
    </lineage>
</organism>
<keyword evidence="2" id="KW-0804">Transcription</keyword>
<evidence type="ECO:0000259" key="5">
    <source>
        <dbReference type="Pfam" id="PF13490"/>
    </source>
</evidence>
<evidence type="ECO:0000256" key="1">
    <source>
        <dbReference type="ARBA" id="ARBA00023015"/>
    </source>
</evidence>
<dbReference type="RefSeq" id="WP_248825197.1">
    <property type="nucleotide sequence ID" value="NZ_JALKFT010000012.1"/>
</dbReference>
<dbReference type="Pfam" id="PF13490">
    <property type="entry name" value="zf-HC2"/>
    <property type="match status" value="1"/>
</dbReference>
<evidence type="ECO:0000256" key="4">
    <source>
        <dbReference type="SAM" id="Phobius"/>
    </source>
</evidence>
<feature type="domain" description="Putative zinc-finger" evidence="5">
    <location>
        <begin position="9"/>
        <end position="39"/>
    </location>
</feature>
<accession>A0ABT0JZB2</accession>
<sequence>MSSDCAAPRIALGAYVLGALEPADRAAVANHLGGCAECRAELAGLAGLPGLLARLQLADVVEPDEPSSTDLDIAAIVDAVHLDTAHLNARTHTDPRTDGAASAPNGSDHPRTAAGTGQDQGPDQGVRPGQGGWQGHGQGPRHGQRPDQAARPVVEPRAGTDTELTRRALASLQRARRRARRRAVLASAGLLVAVVLATVGITVSVHSNGDSLTARPPGRMYTGASITSQVEAWVWVAANPAGSAFTVKVANVRPGSHCTLIAQAVDGHEETAATWAANYDGDVEVRGTAGIEPANLARLLIVDAQGGRIVVLPARGA</sequence>
<dbReference type="Gene3D" id="1.10.10.1320">
    <property type="entry name" value="Anti-sigma factor, zinc-finger domain"/>
    <property type="match status" value="1"/>
</dbReference>
<evidence type="ECO:0000313" key="7">
    <source>
        <dbReference type="Proteomes" id="UP001201873"/>
    </source>
</evidence>